<dbReference type="EMBL" id="JAJVCZ030000002">
    <property type="protein sequence ID" value="KAL0262819.1"/>
    <property type="molecule type" value="Genomic_DNA"/>
</dbReference>
<keyword evidence="3" id="KW-1185">Reference proteome</keyword>
<accession>A0ABR3CQG9</accession>
<protein>
    <submittedName>
        <fullName evidence="2">Uncharacterized protein</fullName>
    </submittedName>
</protein>
<dbReference type="GeneID" id="92005878"/>
<sequence length="105" mass="11078">MAANNGSPAQSSSSNAPTITGEAAQDIVLPVWGILVPPVAQDWVNAGFRVSFATNPATVKVWMVTENGLVEVLINNEDHVNLNLDSVHPPVTTHTTQKTPGGRPL</sequence>
<dbReference type="Proteomes" id="UP001430584">
    <property type="component" value="Unassembled WGS sequence"/>
</dbReference>
<evidence type="ECO:0000313" key="2">
    <source>
        <dbReference type="EMBL" id="KAL0262819.1"/>
    </source>
</evidence>
<name>A0ABR3CQG9_9PEZI</name>
<reference evidence="2 3" key="1">
    <citation type="submission" date="2024-02" db="EMBL/GenBank/DDBJ databases">
        <title>De novo assembly and annotation of 12 fungi associated with fruit tree decline syndrome in Ontario, Canada.</title>
        <authorList>
            <person name="Sulman M."/>
            <person name="Ellouze W."/>
            <person name="Ilyukhin E."/>
        </authorList>
    </citation>
    <scope>NUCLEOTIDE SEQUENCE [LARGE SCALE GENOMIC DNA]</scope>
    <source>
        <strain evidence="2 3">FDS-637</strain>
    </source>
</reference>
<evidence type="ECO:0000256" key="1">
    <source>
        <dbReference type="SAM" id="MobiDB-lite"/>
    </source>
</evidence>
<organism evidence="2 3">
    <name type="scientific">Diplodia seriata</name>
    <dbReference type="NCBI Taxonomy" id="420778"/>
    <lineage>
        <taxon>Eukaryota</taxon>
        <taxon>Fungi</taxon>
        <taxon>Dikarya</taxon>
        <taxon>Ascomycota</taxon>
        <taxon>Pezizomycotina</taxon>
        <taxon>Dothideomycetes</taxon>
        <taxon>Dothideomycetes incertae sedis</taxon>
        <taxon>Botryosphaeriales</taxon>
        <taxon>Botryosphaeriaceae</taxon>
        <taxon>Diplodia</taxon>
    </lineage>
</organism>
<evidence type="ECO:0000313" key="3">
    <source>
        <dbReference type="Proteomes" id="UP001430584"/>
    </source>
</evidence>
<comment type="caution">
    <text evidence="2">The sequence shown here is derived from an EMBL/GenBank/DDBJ whole genome shotgun (WGS) entry which is preliminary data.</text>
</comment>
<dbReference type="RefSeq" id="XP_066635848.1">
    <property type="nucleotide sequence ID" value="XM_066773281.1"/>
</dbReference>
<gene>
    <name evidence="2" type="ORF">SLS55_001793</name>
</gene>
<feature type="region of interest" description="Disordered" evidence="1">
    <location>
        <begin position="85"/>
        <end position="105"/>
    </location>
</feature>
<proteinExistence type="predicted"/>